<keyword evidence="2" id="KW-1185">Reference proteome</keyword>
<reference evidence="1 2" key="1">
    <citation type="submission" date="2015-01" db="EMBL/GenBank/DDBJ databases">
        <title>Genome Sequence of Magnetospirillum magnetotacticum Strain MS-1.</title>
        <authorList>
            <person name="Marinov G.K."/>
            <person name="Smalley M.D."/>
            <person name="DeSalvo G."/>
        </authorList>
    </citation>
    <scope>NUCLEOTIDE SEQUENCE [LARGE SCALE GENOMIC DNA]</scope>
    <source>
        <strain evidence="1 2">MS-1</strain>
    </source>
</reference>
<dbReference type="Proteomes" id="UP000031971">
    <property type="component" value="Unassembled WGS sequence"/>
</dbReference>
<sequence>MRAIKGLVLFLGVLLLAGLGVLGYGLYSKAPGKGTPSAALGRAAAAPVAEFGQLAVPIPAGSRVEQMMVAGERVVLRMTGGGPERIVVLDPNSGKVAGGFVLTPEPAVR</sequence>
<evidence type="ECO:0000313" key="2">
    <source>
        <dbReference type="Proteomes" id="UP000031971"/>
    </source>
</evidence>
<proteinExistence type="predicted"/>
<name>A0A0C2YQM2_PARME</name>
<gene>
    <name evidence="1" type="ORF">CCC_01773</name>
</gene>
<protein>
    <submittedName>
        <fullName evidence="1">Uncharacterized protein</fullName>
    </submittedName>
</protein>
<dbReference type="AlphaFoldDB" id="A0A0C2YQM2"/>
<comment type="caution">
    <text evidence="1">The sequence shown here is derived from an EMBL/GenBank/DDBJ whole genome shotgun (WGS) entry which is preliminary data.</text>
</comment>
<organism evidence="1 2">
    <name type="scientific">Paramagnetospirillum magnetotacticum MS-1</name>
    <dbReference type="NCBI Taxonomy" id="272627"/>
    <lineage>
        <taxon>Bacteria</taxon>
        <taxon>Pseudomonadati</taxon>
        <taxon>Pseudomonadota</taxon>
        <taxon>Alphaproteobacteria</taxon>
        <taxon>Rhodospirillales</taxon>
        <taxon>Magnetospirillaceae</taxon>
        <taxon>Paramagnetospirillum</taxon>
    </lineage>
</organism>
<dbReference type="EMBL" id="JXSL01000031">
    <property type="protein sequence ID" value="KIL96980.1"/>
    <property type="molecule type" value="Genomic_DNA"/>
</dbReference>
<dbReference type="OrthoDB" id="7360110at2"/>
<accession>A0A0C2YQM2</accession>
<dbReference type="STRING" id="272627.CCC_01773"/>
<dbReference type="RefSeq" id="WP_009870001.1">
    <property type="nucleotide sequence ID" value="NZ_JXSL01000031.1"/>
</dbReference>
<evidence type="ECO:0000313" key="1">
    <source>
        <dbReference type="EMBL" id="KIL96980.1"/>
    </source>
</evidence>